<name>A0A8X6WX18_9ARAC</name>
<sequence length="246" mass="28350">MESLATRYADELRTHYKDVLARLEDIRRRRVAIDFPPLPPQSDSLTLKTSRSFKPGKYSPSSCLSDHEEESIYCLYEVPPSIAETPSSVPADPLRSAKPSKLQPSEWIQFLTEIGISVNVSLSLLNKRAPCEEKETPFVVRTNEAEASSTCPITQLAALRRRSPVAVKVPEYCLMRRPEAEEKCTRLYFSLKFKWGFLETIIMYYGKIERCNQFAHYDPGILRCCLFGKKNCDPYFVWLFDQENFL</sequence>
<comment type="caution">
    <text evidence="1">The sequence shown here is derived from an EMBL/GenBank/DDBJ whole genome shotgun (WGS) entry which is preliminary data.</text>
</comment>
<keyword evidence="2" id="KW-1185">Reference proteome</keyword>
<dbReference type="EMBL" id="BMAV01002488">
    <property type="protein sequence ID" value="GFY41411.1"/>
    <property type="molecule type" value="Genomic_DNA"/>
</dbReference>
<reference evidence="1" key="1">
    <citation type="submission" date="2020-08" db="EMBL/GenBank/DDBJ databases">
        <title>Multicomponent nature underlies the extraordinary mechanical properties of spider dragline silk.</title>
        <authorList>
            <person name="Kono N."/>
            <person name="Nakamura H."/>
            <person name="Mori M."/>
            <person name="Yoshida Y."/>
            <person name="Ohtoshi R."/>
            <person name="Malay A.D."/>
            <person name="Moran D.A.P."/>
            <person name="Tomita M."/>
            <person name="Numata K."/>
            <person name="Arakawa K."/>
        </authorList>
    </citation>
    <scope>NUCLEOTIDE SEQUENCE</scope>
</reference>
<evidence type="ECO:0000313" key="1">
    <source>
        <dbReference type="EMBL" id="GFY41411.1"/>
    </source>
</evidence>
<protein>
    <submittedName>
        <fullName evidence="1">Uncharacterized protein</fullName>
    </submittedName>
</protein>
<proteinExistence type="predicted"/>
<accession>A0A8X6WX18</accession>
<organism evidence="1 2">
    <name type="scientific">Trichonephila inaurata madagascariensis</name>
    <dbReference type="NCBI Taxonomy" id="2747483"/>
    <lineage>
        <taxon>Eukaryota</taxon>
        <taxon>Metazoa</taxon>
        <taxon>Ecdysozoa</taxon>
        <taxon>Arthropoda</taxon>
        <taxon>Chelicerata</taxon>
        <taxon>Arachnida</taxon>
        <taxon>Araneae</taxon>
        <taxon>Araneomorphae</taxon>
        <taxon>Entelegynae</taxon>
        <taxon>Araneoidea</taxon>
        <taxon>Nephilidae</taxon>
        <taxon>Trichonephila</taxon>
        <taxon>Trichonephila inaurata</taxon>
    </lineage>
</organism>
<gene>
    <name evidence="1" type="primary">AVEN_32749_1</name>
    <name evidence="1" type="ORF">TNIN_334771</name>
</gene>
<dbReference type="AlphaFoldDB" id="A0A8X6WX18"/>
<dbReference type="OrthoDB" id="6382617at2759"/>
<evidence type="ECO:0000313" key="2">
    <source>
        <dbReference type="Proteomes" id="UP000886998"/>
    </source>
</evidence>
<dbReference type="Proteomes" id="UP000886998">
    <property type="component" value="Unassembled WGS sequence"/>
</dbReference>